<dbReference type="Proteomes" id="UP000064967">
    <property type="component" value="Chromosome"/>
</dbReference>
<keyword evidence="3" id="KW-1185">Reference proteome</keyword>
<feature type="region of interest" description="Disordered" evidence="1">
    <location>
        <begin position="37"/>
        <end position="60"/>
    </location>
</feature>
<gene>
    <name evidence="2" type="ORF">AKJ09_04322</name>
</gene>
<name>A0A0K1PVV4_9BACT</name>
<protein>
    <submittedName>
        <fullName evidence="2">Uncharacterized protein</fullName>
    </submittedName>
</protein>
<evidence type="ECO:0000256" key="1">
    <source>
        <dbReference type="SAM" id="MobiDB-lite"/>
    </source>
</evidence>
<dbReference type="STRING" id="1391654.AKJ09_04322"/>
<proteinExistence type="predicted"/>
<accession>A0A0K1PVV4</accession>
<feature type="region of interest" description="Disordered" evidence="1">
    <location>
        <begin position="13"/>
        <end position="32"/>
    </location>
</feature>
<dbReference type="EMBL" id="CP012333">
    <property type="protein sequence ID" value="AKU97658.1"/>
    <property type="molecule type" value="Genomic_DNA"/>
</dbReference>
<reference evidence="2 3" key="1">
    <citation type="submission" date="2015-08" db="EMBL/GenBank/DDBJ databases">
        <authorList>
            <person name="Babu N.S."/>
            <person name="Beckwith C.J."/>
            <person name="Beseler K.G."/>
            <person name="Brison A."/>
            <person name="Carone J.V."/>
            <person name="Caskin T.P."/>
            <person name="Diamond M."/>
            <person name="Durham M.E."/>
            <person name="Foxe J.M."/>
            <person name="Go M."/>
            <person name="Henderson B.A."/>
            <person name="Jones I.B."/>
            <person name="McGettigan J.A."/>
            <person name="Micheletti S.J."/>
            <person name="Nasrallah M.E."/>
            <person name="Ortiz D."/>
            <person name="Piller C.R."/>
            <person name="Privatt S.R."/>
            <person name="Schneider S.L."/>
            <person name="Sharp S."/>
            <person name="Smith T.C."/>
            <person name="Stanton J.D."/>
            <person name="Ullery H.E."/>
            <person name="Wilson R.J."/>
            <person name="Serrano M.G."/>
            <person name="Buck G."/>
            <person name="Lee V."/>
            <person name="Wang Y."/>
            <person name="Carvalho R."/>
            <person name="Voegtly L."/>
            <person name="Shi R."/>
            <person name="Duckworth R."/>
            <person name="Johnson A."/>
            <person name="Loviza R."/>
            <person name="Walstead R."/>
            <person name="Shah Z."/>
            <person name="Kiflezghi M."/>
            <person name="Wade K."/>
            <person name="Ball S.L."/>
            <person name="Bradley K.W."/>
            <person name="Asai D.J."/>
            <person name="Bowman C.A."/>
            <person name="Russell D.A."/>
            <person name="Pope W.H."/>
            <person name="Jacobs-Sera D."/>
            <person name="Hendrix R.W."/>
            <person name="Hatfull G.F."/>
        </authorList>
    </citation>
    <scope>NUCLEOTIDE SEQUENCE [LARGE SCALE GENOMIC DNA]</scope>
    <source>
        <strain evidence="2 3">DSM 27648</strain>
    </source>
</reference>
<sequence length="60" mass="6257">MGTPGAAELIRERSREAKESEDPRGFWAWGGLSEGGLDGLSGELPERGGLGRSEDKAGAV</sequence>
<evidence type="ECO:0000313" key="3">
    <source>
        <dbReference type="Proteomes" id="UP000064967"/>
    </source>
</evidence>
<organism evidence="2 3">
    <name type="scientific">Labilithrix luteola</name>
    <dbReference type="NCBI Taxonomy" id="1391654"/>
    <lineage>
        <taxon>Bacteria</taxon>
        <taxon>Pseudomonadati</taxon>
        <taxon>Myxococcota</taxon>
        <taxon>Polyangia</taxon>
        <taxon>Polyangiales</taxon>
        <taxon>Labilitrichaceae</taxon>
        <taxon>Labilithrix</taxon>
    </lineage>
</organism>
<feature type="compositionally biased region" description="Basic and acidic residues" evidence="1">
    <location>
        <begin position="13"/>
        <end position="24"/>
    </location>
</feature>
<dbReference type="AlphaFoldDB" id="A0A0K1PVV4"/>
<evidence type="ECO:0000313" key="2">
    <source>
        <dbReference type="EMBL" id="AKU97658.1"/>
    </source>
</evidence>
<dbReference type="KEGG" id="llu:AKJ09_04322"/>